<gene>
    <name evidence="2" type="ORF">C3B54_11610</name>
</gene>
<evidence type="ECO:0000256" key="1">
    <source>
        <dbReference type="SAM" id="MobiDB-lite"/>
    </source>
</evidence>
<accession>A0A2L2BPK5</accession>
<sequence>MRAVGITSQQNGGVDELFPDAPKGQAGYDKGEVRDFLNRAKRAYEGIDEGITSSDIRQKVFTTNSKEGFDPYAVDQALWRLEEAFASREREGVTEETGEAGYYKRIRQQAQEILDRVARPRTEKFRRAKPLRPGYHPVDVDAFCDRLVRYFQGQEAVSVATVRNQKFRTRLGGYEESQVDRVLDDTVSVILAVR</sequence>
<dbReference type="InterPro" id="IPR019932">
    <property type="entry name" value="CHP03543"/>
</dbReference>
<dbReference type="NCBIfam" id="TIGR03543">
    <property type="entry name" value="divI1A_rptt_fam"/>
    <property type="match status" value="1"/>
</dbReference>
<feature type="compositionally biased region" description="Polar residues" evidence="1">
    <location>
        <begin position="1"/>
        <end position="12"/>
    </location>
</feature>
<dbReference type="EMBL" id="CP026923">
    <property type="protein sequence ID" value="AVG23595.1"/>
    <property type="molecule type" value="Genomic_DNA"/>
</dbReference>
<organism evidence="2 3">
    <name type="scientific">Pontimonas salivibrio</name>
    <dbReference type="NCBI Taxonomy" id="1159327"/>
    <lineage>
        <taxon>Bacteria</taxon>
        <taxon>Bacillati</taxon>
        <taxon>Actinomycetota</taxon>
        <taxon>Actinomycetes</taxon>
        <taxon>Micrococcales</taxon>
        <taxon>Microbacteriaceae</taxon>
        <taxon>Pontimonas</taxon>
    </lineage>
</organism>
<evidence type="ECO:0000313" key="2">
    <source>
        <dbReference type="EMBL" id="AVG23595.1"/>
    </source>
</evidence>
<keyword evidence="3" id="KW-1185">Reference proteome</keyword>
<evidence type="ECO:0000313" key="3">
    <source>
        <dbReference type="Proteomes" id="UP000243077"/>
    </source>
</evidence>
<dbReference type="NCBIfam" id="TIGR03544">
    <property type="entry name" value="DivI1A_domain"/>
    <property type="match status" value="2"/>
</dbReference>
<proteinExistence type="predicted"/>
<reference evidence="2 3" key="1">
    <citation type="submission" date="2018-02" db="EMBL/GenBank/DDBJ databases">
        <title>Complete genome of the streamlined marine actinobacterium Pontimonas salivibrio CL-TW6 adapted to coastal planktonic lifestype.</title>
        <authorList>
            <person name="Cho B.C."/>
            <person name="Hardies S.C."/>
            <person name="Jang G.I."/>
            <person name="Hwang C.Y."/>
        </authorList>
    </citation>
    <scope>NUCLEOTIDE SEQUENCE [LARGE SCALE GENOMIC DNA]</scope>
    <source>
        <strain evidence="2 3">CL-TW6</strain>
    </source>
</reference>
<name>A0A2L2BPK5_9MICO</name>
<dbReference type="KEGG" id="psai:C3B54_11610"/>
<dbReference type="AlphaFoldDB" id="A0A2L2BPK5"/>
<feature type="region of interest" description="Disordered" evidence="1">
    <location>
        <begin position="1"/>
        <end position="25"/>
    </location>
</feature>
<dbReference type="Proteomes" id="UP000243077">
    <property type="component" value="Chromosome"/>
</dbReference>
<dbReference type="InterPro" id="IPR019933">
    <property type="entry name" value="DivIVA_domain"/>
</dbReference>
<protein>
    <submittedName>
        <fullName evidence="2">Cell-division initiation protein DivIVa</fullName>
    </submittedName>
</protein>